<proteinExistence type="predicted"/>
<comment type="caution">
    <text evidence="1">The sequence shown here is derived from an EMBL/GenBank/DDBJ whole genome shotgun (WGS) entry which is preliminary data.</text>
</comment>
<dbReference type="CDD" id="cd00299">
    <property type="entry name" value="GST_C_family"/>
    <property type="match status" value="1"/>
</dbReference>
<dbReference type="SFLD" id="SFLDG00358">
    <property type="entry name" value="Main_(cytGST)"/>
    <property type="match status" value="1"/>
</dbReference>
<dbReference type="InterPro" id="IPR050983">
    <property type="entry name" value="GST_Omega/HSP26"/>
</dbReference>
<dbReference type="SUPFAM" id="SSF47616">
    <property type="entry name" value="GST C-terminal domain-like"/>
    <property type="match status" value="1"/>
</dbReference>
<dbReference type="EMBL" id="AWFB01000012">
    <property type="protein sequence ID" value="RAN34338.1"/>
    <property type="molecule type" value="Genomic_DNA"/>
</dbReference>
<dbReference type="SUPFAM" id="SSF52833">
    <property type="entry name" value="Thioredoxin-like"/>
    <property type="match status" value="1"/>
</dbReference>
<dbReference type="GO" id="GO:0005737">
    <property type="term" value="C:cytoplasm"/>
    <property type="evidence" value="ECO:0007669"/>
    <property type="project" value="TreeGrafter"/>
</dbReference>
<dbReference type="Gene3D" id="3.40.30.10">
    <property type="entry name" value="Glutaredoxin"/>
    <property type="match status" value="1"/>
</dbReference>
<gene>
    <name evidence="1" type="ORF">HY3_01650</name>
</gene>
<dbReference type="SFLD" id="SFLDS00019">
    <property type="entry name" value="Glutathione_Transferase_(cytos"/>
    <property type="match status" value="1"/>
</dbReference>
<dbReference type="InterPro" id="IPR004046">
    <property type="entry name" value="GST_C"/>
</dbReference>
<dbReference type="PROSITE" id="PS50405">
    <property type="entry name" value="GST_CTER"/>
    <property type="match status" value="1"/>
</dbReference>
<dbReference type="InterPro" id="IPR036282">
    <property type="entry name" value="Glutathione-S-Trfase_C_sf"/>
</dbReference>
<name>A0A062U511_9PROT</name>
<dbReference type="RefSeq" id="WP_034825462.1">
    <property type="nucleotide sequence ID" value="NZ_AWFA01000012.1"/>
</dbReference>
<dbReference type="eggNOG" id="COG0625">
    <property type="taxonomic scope" value="Bacteria"/>
</dbReference>
<sequence length="224" mass="25028">MSHMIIGHRLCPYVQRVVIVMLETGISFDRTDIDLDNKPGWLGDISPGWQVPVLEAEPGKWLFESTVIVRYLDQLSGGVLLPTDPLARAQQEAWMAFADGMLSLVARIIYCDQTASAAFASMSELAERLDLITRRFCPDDYFNGGTFGLADIVFATLFRYFPVLDQVCARKVGPTLSEDLRTWWARVQNRPSVMGAVPYTYEAELSQFIATKQSHAGCVLGQLN</sequence>
<dbReference type="InterPro" id="IPR004045">
    <property type="entry name" value="Glutathione_S-Trfase_N"/>
</dbReference>
<dbReference type="OrthoDB" id="9782992at2"/>
<dbReference type="Proteomes" id="UP000249123">
    <property type="component" value="Unassembled WGS sequence"/>
</dbReference>
<accession>A0A328JTI8</accession>
<dbReference type="InterPro" id="IPR010987">
    <property type="entry name" value="Glutathione-S-Trfase_C-like"/>
</dbReference>
<evidence type="ECO:0000313" key="2">
    <source>
        <dbReference type="Proteomes" id="UP000249123"/>
    </source>
</evidence>
<protein>
    <submittedName>
        <fullName evidence="1">Uncharacterized protein</fullName>
    </submittedName>
</protein>
<dbReference type="Pfam" id="PF13409">
    <property type="entry name" value="GST_N_2"/>
    <property type="match status" value="1"/>
</dbReference>
<keyword evidence="2" id="KW-1185">Reference proteome</keyword>
<dbReference type="InterPro" id="IPR040079">
    <property type="entry name" value="Glutathione_S-Trfase"/>
</dbReference>
<evidence type="ECO:0000313" key="1">
    <source>
        <dbReference type="EMBL" id="RAN34338.1"/>
    </source>
</evidence>
<dbReference type="AlphaFoldDB" id="A0A062U511"/>
<dbReference type="STRING" id="1280941.HY2_01565"/>
<dbReference type="PANTHER" id="PTHR43968:SF6">
    <property type="entry name" value="GLUTATHIONE S-TRANSFERASE OMEGA"/>
    <property type="match status" value="1"/>
</dbReference>
<dbReference type="Gene3D" id="1.20.1050.10">
    <property type="match status" value="1"/>
</dbReference>
<dbReference type="PROSITE" id="PS50404">
    <property type="entry name" value="GST_NTER"/>
    <property type="match status" value="1"/>
</dbReference>
<dbReference type="PANTHER" id="PTHR43968">
    <property type="match status" value="1"/>
</dbReference>
<organism evidence="1 2">
    <name type="scientific">Hyphomonas pacifica</name>
    <dbReference type="NCBI Taxonomy" id="1280941"/>
    <lineage>
        <taxon>Bacteria</taxon>
        <taxon>Pseudomonadati</taxon>
        <taxon>Pseudomonadota</taxon>
        <taxon>Alphaproteobacteria</taxon>
        <taxon>Hyphomonadales</taxon>
        <taxon>Hyphomonadaceae</taxon>
        <taxon>Hyphomonas</taxon>
    </lineage>
</organism>
<accession>A0A062U511</accession>
<reference evidence="1 2" key="1">
    <citation type="submission" date="2013-04" db="EMBL/GenBank/DDBJ databases">
        <title>Hyphomonas sp. T24B3 Genome Sequencing.</title>
        <authorList>
            <person name="Lai Q."/>
            <person name="Shao Z."/>
        </authorList>
    </citation>
    <scope>NUCLEOTIDE SEQUENCE [LARGE SCALE GENOMIC DNA]</scope>
    <source>
        <strain evidence="1 2">T24B3</strain>
    </source>
</reference>
<dbReference type="InterPro" id="IPR036249">
    <property type="entry name" value="Thioredoxin-like_sf"/>
</dbReference>
<dbReference type="Pfam" id="PF00043">
    <property type="entry name" value="GST_C"/>
    <property type="match status" value="1"/>
</dbReference>